<organism evidence="2 3">
    <name type="scientific">Tritrichomonas foetus</name>
    <dbReference type="NCBI Taxonomy" id="1144522"/>
    <lineage>
        <taxon>Eukaryota</taxon>
        <taxon>Metamonada</taxon>
        <taxon>Parabasalia</taxon>
        <taxon>Tritrichomonadida</taxon>
        <taxon>Tritrichomonadidae</taxon>
        <taxon>Tritrichomonas</taxon>
    </lineage>
</organism>
<proteinExistence type="predicted"/>
<dbReference type="Proteomes" id="UP000179807">
    <property type="component" value="Unassembled WGS sequence"/>
</dbReference>
<dbReference type="OrthoDB" id="45365at2759"/>
<dbReference type="RefSeq" id="XP_068355217.1">
    <property type="nucleotide sequence ID" value="XM_068493571.1"/>
</dbReference>
<evidence type="ECO:0000313" key="2">
    <source>
        <dbReference type="EMBL" id="OHT02081.1"/>
    </source>
</evidence>
<dbReference type="PROSITE" id="PS50097">
    <property type="entry name" value="BTB"/>
    <property type="match status" value="1"/>
</dbReference>
<sequence>MVILTSYHKSQGNYFQFYCGRQNMKKQNNFHVRTHYYPIYDFSNFCCDDQKLADCQLILPSGEIIKAHILLLANSSEFFYNAFTSGMTEQVKREVNIKVNPMNLFPKVIQWIYSSQIQVEENEIMSLFSIARVYGINSLYNLLEEKIKQKINPNNIYDYINQCYDNELTSELLFLTQYIAYFLPQLNLQSLSDNLDVPTFCQVLEKCEIEPEKKMTTLTTFLGNYQCTESDMEAIVQLFDPKNPLTRAAYKKLKPSWAPPGSF</sequence>
<gene>
    <name evidence="2" type="ORF">TRFO_07263</name>
</gene>
<dbReference type="Pfam" id="PF00651">
    <property type="entry name" value="BTB"/>
    <property type="match status" value="1"/>
</dbReference>
<evidence type="ECO:0000259" key="1">
    <source>
        <dbReference type="PROSITE" id="PS50097"/>
    </source>
</evidence>
<dbReference type="CDD" id="cd18186">
    <property type="entry name" value="BTB_POZ_ZBTB_KLHL-like"/>
    <property type="match status" value="1"/>
</dbReference>
<dbReference type="SUPFAM" id="SSF54695">
    <property type="entry name" value="POZ domain"/>
    <property type="match status" value="1"/>
</dbReference>
<dbReference type="PANTHER" id="PTHR24413">
    <property type="entry name" value="SPECKLE-TYPE POZ PROTEIN"/>
    <property type="match status" value="1"/>
</dbReference>
<dbReference type="Gene3D" id="3.30.710.10">
    <property type="entry name" value="Potassium Channel Kv1.1, Chain A"/>
    <property type="match status" value="1"/>
</dbReference>
<dbReference type="EMBL" id="MLAK01000882">
    <property type="protein sequence ID" value="OHT02081.1"/>
    <property type="molecule type" value="Genomic_DNA"/>
</dbReference>
<dbReference type="VEuPathDB" id="TrichDB:TRFO_07263"/>
<feature type="domain" description="BTB" evidence="1">
    <location>
        <begin position="53"/>
        <end position="121"/>
    </location>
</feature>
<protein>
    <submittedName>
        <fullName evidence="2">BTB/POZ domain containing protein</fullName>
    </submittedName>
</protein>
<evidence type="ECO:0000313" key="3">
    <source>
        <dbReference type="Proteomes" id="UP000179807"/>
    </source>
</evidence>
<dbReference type="AlphaFoldDB" id="A0A1J4JSK0"/>
<dbReference type="InterPro" id="IPR000210">
    <property type="entry name" value="BTB/POZ_dom"/>
</dbReference>
<dbReference type="InterPro" id="IPR011333">
    <property type="entry name" value="SKP1/BTB/POZ_sf"/>
</dbReference>
<comment type="caution">
    <text evidence="2">The sequence shown here is derived from an EMBL/GenBank/DDBJ whole genome shotgun (WGS) entry which is preliminary data.</text>
</comment>
<dbReference type="GeneID" id="94828275"/>
<reference evidence="2" key="1">
    <citation type="submission" date="2016-10" db="EMBL/GenBank/DDBJ databases">
        <authorList>
            <person name="Benchimol M."/>
            <person name="Almeida L.G."/>
            <person name="Vasconcelos A.T."/>
            <person name="Perreira-Neves A."/>
            <person name="Rosa I.A."/>
            <person name="Tasca T."/>
            <person name="Bogo M.R."/>
            <person name="de Souza W."/>
        </authorList>
    </citation>
    <scope>NUCLEOTIDE SEQUENCE [LARGE SCALE GENOMIC DNA]</scope>
    <source>
        <strain evidence="2">K</strain>
    </source>
</reference>
<accession>A0A1J4JSK0</accession>
<dbReference type="SMART" id="SM00225">
    <property type="entry name" value="BTB"/>
    <property type="match status" value="1"/>
</dbReference>
<name>A0A1J4JSK0_9EUKA</name>
<keyword evidence="3" id="KW-1185">Reference proteome</keyword>